<reference evidence="1" key="2">
    <citation type="submission" date="2025-09" db="UniProtKB">
        <authorList>
            <consortium name="EnsemblPlants"/>
        </authorList>
    </citation>
    <scope>IDENTIFICATION</scope>
</reference>
<name>A0ACD5ZPY5_AVESA</name>
<keyword evidence="2" id="KW-1185">Reference proteome</keyword>
<evidence type="ECO:0000313" key="1">
    <source>
        <dbReference type="EnsemblPlants" id="AVESA.00010b.r2.7AG1187560.1.CDS.1"/>
    </source>
</evidence>
<dbReference type="Proteomes" id="UP001732700">
    <property type="component" value="Chromosome 7A"/>
</dbReference>
<dbReference type="EnsemblPlants" id="AVESA.00010b.r2.7AG1187560.1">
    <property type="protein sequence ID" value="AVESA.00010b.r2.7AG1187560.1.CDS.1"/>
    <property type="gene ID" value="AVESA.00010b.r2.7AG1187560"/>
</dbReference>
<reference evidence="1" key="1">
    <citation type="submission" date="2021-05" db="EMBL/GenBank/DDBJ databases">
        <authorList>
            <person name="Scholz U."/>
            <person name="Mascher M."/>
            <person name="Fiebig A."/>
        </authorList>
    </citation>
    <scope>NUCLEOTIDE SEQUENCE [LARGE SCALE GENOMIC DNA]</scope>
</reference>
<sequence>MKILLILTLLTVAVTSVVAQLQTGFGQQQFPQHALNPCKVFLLQQCIPLAMPPFVWSQMLDQSTCQVMRQQCCQQLAQIPAPVRCPAICNLAHTIIVQQQIRRGVFQPEMQQPGQTQQVGQFEAMRSIALRTLPTMCHLYMPSYCTAAATTMPGCSMGGY</sequence>
<accession>A0ACD5ZPY5</accession>
<protein>
    <submittedName>
        <fullName evidence="1">Uncharacterized protein</fullName>
    </submittedName>
</protein>
<organism evidence="1 2">
    <name type="scientific">Avena sativa</name>
    <name type="common">Oat</name>
    <dbReference type="NCBI Taxonomy" id="4498"/>
    <lineage>
        <taxon>Eukaryota</taxon>
        <taxon>Viridiplantae</taxon>
        <taxon>Streptophyta</taxon>
        <taxon>Embryophyta</taxon>
        <taxon>Tracheophyta</taxon>
        <taxon>Spermatophyta</taxon>
        <taxon>Magnoliopsida</taxon>
        <taxon>Liliopsida</taxon>
        <taxon>Poales</taxon>
        <taxon>Poaceae</taxon>
        <taxon>BOP clade</taxon>
        <taxon>Pooideae</taxon>
        <taxon>Poodae</taxon>
        <taxon>Poeae</taxon>
        <taxon>Poeae Chloroplast Group 1 (Aveneae type)</taxon>
        <taxon>Aveninae</taxon>
        <taxon>Avena</taxon>
    </lineage>
</organism>
<proteinExistence type="predicted"/>
<evidence type="ECO:0000313" key="2">
    <source>
        <dbReference type="Proteomes" id="UP001732700"/>
    </source>
</evidence>